<comment type="similarity">
    <text evidence="1">Belongs to the peptidase S11 family.</text>
</comment>
<sequence length="389" mass="43143">MDRKKLRPQAKNWTKPLTQRQAEDNNDKSRKHVTSEKHILFFMEKCRVTVLIKVLIFCLILLPLGSAVHAARIRIIDTTAKHAPTRAPAALLRNSAPAGSYLTLGKNSDISIIKTRPEASHFSATRRLLKVSKEITSRSAIIVDAGTGRAIFAKSADTPRQPASTIKILTGLIAIKSLRNNEQVKVSRHAARMPRSKVYLDRGKSYRAGDLINAVLLSSANDASVALAEKIAGSEAEFTKMMNLRAQLWGAKDTVCRSATGLTRRGQHTTARDLATIFRHAVRDKEFVRRMGTVKIRTSFGELLRNHNRALWRVKGAVAGKTGYTAAARQTYVGLFTRGDESIIVAIMGSETMWSDIKDLVEYGFKQEKREQLAEQGPSGRKSKIAMLN</sequence>
<dbReference type="EC" id="3.4.16.4" evidence="10"/>
<keyword evidence="8" id="KW-1133">Transmembrane helix</keyword>
<dbReference type="PRINTS" id="PR00725">
    <property type="entry name" value="DADACBPTASE1"/>
</dbReference>
<keyword evidence="3 10" id="KW-0378">Hydrolase</keyword>
<evidence type="ECO:0000313" key="10">
    <source>
        <dbReference type="EMBL" id="VAW36756.1"/>
    </source>
</evidence>
<dbReference type="AlphaFoldDB" id="A0A3B0VX00"/>
<evidence type="ECO:0000259" key="9">
    <source>
        <dbReference type="Pfam" id="PF00768"/>
    </source>
</evidence>
<organism evidence="10">
    <name type="scientific">hydrothermal vent metagenome</name>
    <dbReference type="NCBI Taxonomy" id="652676"/>
    <lineage>
        <taxon>unclassified sequences</taxon>
        <taxon>metagenomes</taxon>
        <taxon>ecological metagenomes</taxon>
    </lineage>
</organism>
<accession>A0A3B0VX00</accession>
<evidence type="ECO:0000256" key="5">
    <source>
        <dbReference type="ARBA" id="ARBA00022984"/>
    </source>
</evidence>
<keyword evidence="2" id="KW-0732">Signal</keyword>
<keyword evidence="4" id="KW-0133">Cell shape</keyword>
<dbReference type="InterPro" id="IPR018044">
    <property type="entry name" value="Peptidase_S11"/>
</dbReference>
<keyword evidence="10" id="KW-0121">Carboxypeptidase</keyword>
<gene>
    <name evidence="10" type="ORF">MNBD_DELTA04-1448</name>
</gene>
<evidence type="ECO:0000256" key="2">
    <source>
        <dbReference type="ARBA" id="ARBA00022729"/>
    </source>
</evidence>
<keyword evidence="10" id="KW-0645">Protease</keyword>
<dbReference type="GO" id="GO:0008360">
    <property type="term" value="P:regulation of cell shape"/>
    <property type="evidence" value="ECO:0007669"/>
    <property type="project" value="UniProtKB-KW"/>
</dbReference>
<dbReference type="GO" id="GO:0009002">
    <property type="term" value="F:serine-type D-Ala-D-Ala carboxypeptidase activity"/>
    <property type="evidence" value="ECO:0007669"/>
    <property type="project" value="UniProtKB-EC"/>
</dbReference>
<proteinExistence type="inferred from homology"/>
<dbReference type="GO" id="GO:0071555">
    <property type="term" value="P:cell wall organization"/>
    <property type="evidence" value="ECO:0007669"/>
    <property type="project" value="UniProtKB-KW"/>
</dbReference>
<evidence type="ECO:0000256" key="3">
    <source>
        <dbReference type="ARBA" id="ARBA00022801"/>
    </source>
</evidence>
<dbReference type="InterPro" id="IPR001967">
    <property type="entry name" value="Peptidase_S11_N"/>
</dbReference>
<feature type="compositionally biased region" description="Polar residues" evidence="7">
    <location>
        <begin position="11"/>
        <end position="20"/>
    </location>
</feature>
<dbReference type="GO" id="GO:0009252">
    <property type="term" value="P:peptidoglycan biosynthetic process"/>
    <property type="evidence" value="ECO:0007669"/>
    <property type="project" value="UniProtKB-KW"/>
</dbReference>
<dbReference type="PANTHER" id="PTHR21581:SF6">
    <property type="entry name" value="TRAFFICKING PROTEIN PARTICLE COMPLEX SUBUNIT 12"/>
    <property type="match status" value="1"/>
</dbReference>
<feature type="transmembrane region" description="Helical" evidence="8">
    <location>
        <begin position="50"/>
        <end position="71"/>
    </location>
</feature>
<feature type="region of interest" description="Disordered" evidence="7">
    <location>
        <begin position="1"/>
        <end position="30"/>
    </location>
</feature>
<feature type="domain" description="Peptidase S11 D-alanyl-D-alanine carboxypeptidase A N-terminal" evidence="9">
    <location>
        <begin position="133"/>
        <end position="351"/>
    </location>
</feature>
<feature type="compositionally biased region" description="Basic and acidic residues" evidence="7">
    <location>
        <begin position="21"/>
        <end position="30"/>
    </location>
</feature>
<dbReference type="Gene3D" id="3.40.710.10">
    <property type="entry name" value="DD-peptidase/beta-lactamase superfamily"/>
    <property type="match status" value="1"/>
</dbReference>
<evidence type="ECO:0000256" key="6">
    <source>
        <dbReference type="ARBA" id="ARBA00023316"/>
    </source>
</evidence>
<evidence type="ECO:0000256" key="4">
    <source>
        <dbReference type="ARBA" id="ARBA00022960"/>
    </source>
</evidence>
<evidence type="ECO:0000256" key="1">
    <source>
        <dbReference type="ARBA" id="ARBA00007164"/>
    </source>
</evidence>
<keyword evidence="8" id="KW-0472">Membrane</keyword>
<evidence type="ECO:0000256" key="7">
    <source>
        <dbReference type="SAM" id="MobiDB-lite"/>
    </source>
</evidence>
<dbReference type="InterPro" id="IPR012338">
    <property type="entry name" value="Beta-lactam/transpept-like"/>
</dbReference>
<dbReference type="SUPFAM" id="SSF56601">
    <property type="entry name" value="beta-lactamase/transpeptidase-like"/>
    <property type="match status" value="1"/>
</dbReference>
<dbReference type="GO" id="GO:0006508">
    <property type="term" value="P:proteolysis"/>
    <property type="evidence" value="ECO:0007669"/>
    <property type="project" value="InterPro"/>
</dbReference>
<keyword evidence="5" id="KW-0573">Peptidoglycan synthesis</keyword>
<protein>
    <submittedName>
        <fullName evidence="10">D-alanyl-D-alanine carboxypeptidase</fullName>
        <ecNumber evidence="10">3.4.16.4</ecNumber>
    </submittedName>
</protein>
<evidence type="ECO:0000256" key="8">
    <source>
        <dbReference type="SAM" id="Phobius"/>
    </source>
</evidence>
<reference evidence="10" key="1">
    <citation type="submission" date="2018-06" db="EMBL/GenBank/DDBJ databases">
        <authorList>
            <person name="Zhirakovskaya E."/>
        </authorList>
    </citation>
    <scope>NUCLEOTIDE SEQUENCE</scope>
</reference>
<dbReference type="EMBL" id="UOEY01000028">
    <property type="protein sequence ID" value="VAW36756.1"/>
    <property type="molecule type" value="Genomic_DNA"/>
</dbReference>
<keyword evidence="6" id="KW-0961">Cell wall biogenesis/degradation</keyword>
<name>A0A3B0VX00_9ZZZZ</name>
<keyword evidence="8" id="KW-0812">Transmembrane</keyword>
<dbReference type="Pfam" id="PF00768">
    <property type="entry name" value="Peptidase_S11"/>
    <property type="match status" value="1"/>
</dbReference>
<dbReference type="PANTHER" id="PTHR21581">
    <property type="entry name" value="D-ALANYL-D-ALANINE CARBOXYPEPTIDASE"/>
    <property type="match status" value="1"/>
</dbReference>